<comment type="catalytic activity">
    <reaction evidence="16">
        <text>a 5,6-dihydrouridine in mRNA + NADP(+) = a uridine in mRNA + NADPH + H(+)</text>
        <dbReference type="Rhea" id="RHEA:69855"/>
        <dbReference type="Rhea" id="RHEA-COMP:14658"/>
        <dbReference type="Rhea" id="RHEA-COMP:17789"/>
        <dbReference type="ChEBI" id="CHEBI:15378"/>
        <dbReference type="ChEBI" id="CHEBI:57783"/>
        <dbReference type="ChEBI" id="CHEBI:58349"/>
        <dbReference type="ChEBI" id="CHEBI:65315"/>
        <dbReference type="ChEBI" id="CHEBI:74443"/>
    </reaction>
    <physiologicalReaction direction="right-to-left" evidence="16">
        <dbReference type="Rhea" id="RHEA:69857"/>
    </physiologicalReaction>
</comment>
<evidence type="ECO:0000256" key="2">
    <source>
        <dbReference type="ARBA" id="ARBA00022630"/>
    </source>
</evidence>
<dbReference type="RefSeq" id="XP_056504528.1">
    <property type="nucleotide sequence ID" value="XM_056642034.1"/>
</dbReference>
<keyword evidence="5" id="KW-0819">tRNA processing</keyword>
<feature type="compositionally biased region" description="Polar residues" evidence="18">
    <location>
        <begin position="538"/>
        <end position="572"/>
    </location>
</feature>
<accession>A0A9W9TUX0</accession>
<keyword evidence="7" id="KW-0560">Oxidoreductase</keyword>
<evidence type="ECO:0000256" key="10">
    <source>
        <dbReference type="ARBA" id="ARBA00038890"/>
    </source>
</evidence>
<dbReference type="Pfam" id="PF01207">
    <property type="entry name" value="Dus"/>
    <property type="match status" value="1"/>
</dbReference>
<feature type="domain" description="DUS-like FMN-binding" evidence="19">
    <location>
        <begin position="75"/>
        <end position="322"/>
    </location>
</feature>
<comment type="catalytic activity">
    <reaction evidence="17">
        <text>5,6-dihydrouridine(17) in tRNA + NADP(+) = uridine(17) in tRNA + NADPH + H(+)</text>
        <dbReference type="Rhea" id="RHEA:53368"/>
        <dbReference type="Rhea" id="RHEA-COMP:13541"/>
        <dbReference type="Rhea" id="RHEA-COMP:13542"/>
        <dbReference type="ChEBI" id="CHEBI:15378"/>
        <dbReference type="ChEBI" id="CHEBI:57783"/>
        <dbReference type="ChEBI" id="CHEBI:58349"/>
        <dbReference type="ChEBI" id="CHEBI:65315"/>
        <dbReference type="ChEBI" id="CHEBI:74443"/>
        <dbReference type="EC" id="1.3.1.88"/>
    </reaction>
    <physiologicalReaction direction="right-to-left" evidence="17">
        <dbReference type="Rhea" id="RHEA:53370"/>
    </physiologicalReaction>
</comment>
<evidence type="ECO:0000256" key="5">
    <source>
        <dbReference type="ARBA" id="ARBA00022694"/>
    </source>
</evidence>
<keyword evidence="2" id="KW-0285">Flavoprotein</keyword>
<evidence type="ECO:0000256" key="17">
    <source>
        <dbReference type="ARBA" id="ARBA00049467"/>
    </source>
</evidence>
<evidence type="ECO:0000313" key="21">
    <source>
        <dbReference type="Proteomes" id="UP001147733"/>
    </source>
</evidence>
<dbReference type="SUPFAM" id="SSF51395">
    <property type="entry name" value="FMN-linked oxidoreductases"/>
    <property type="match status" value="1"/>
</dbReference>
<evidence type="ECO:0000256" key="7">
    <source>
        <dbReference type="ARBA" id="ARBA00023002"/>
    </source>
</evidence>
<evidence type="ECO:0000256" key="15">
    <source>
        <dbReference type="ARBA" id="ARBA00048934"/>
    </source>
</evidence>
<evidence type="ECO:0000256" key="9">
    <source>
        <dbReference type="ARBA" id="ARBA00038313"/>
    </source>
</evidence>
<evidence type="ECO:0000256" key="11">
    <source>
        <dbReference type="ARBA" id="ARBA00045934"/>
    </source>
</evidence>
<evidence type="ECO:0000256" key="12">
    <source>
        <dbReference type="ARBA" id="ARBA00047287"/>
    </source>
</evidence>
<protein>
    <recommendedName>
        <fullName evidence="10">tRNA-dihydrouridine(16/17) synthase [NAD(P)(+)]</fullName>
        <ecNumber evidence="10">1.3.1.88</ecNumber>
    </recommendedName>
</protein>
<gene>
    <name evidence="20" type="ORF">N7469_003114</name>
</gene>
<dbReference type="EC" id="1.3.1.88" evidence="10"/>
<sequence length="589" mass="65726">MKWNSASAVKIGLATRFSPWLGRYVLRFPRLNFRMSSDATPQKAQNGAQLPSTKPHKKLLGRQFYESIGSPKYIVAPMVDRSEFAWRMLTRSFMTEDESKSLLAYSPMYHARLFGEQEGVRHGNFQPTRETIGDKTRKDELYLDGNPAFDRPLFVQFCANDPNQFLQAAQHVAPYCDAVDLNLGCPQGIARKGHYGAFLQEDWDLIYKLINKLSTELSVPVTAKFRIQETKEKTLEYAKMILSAGANIITVHGRRREQKGHETGVADWSYIRYLRDNLPPDTVIFANGNILNHGDIQRCLDETGADGIMSAEGNLSDPTIFSKPPPVGSEGRDYWRGRDGKGGYRIDAILRKYLDIIYKYVLEQPVPERKPLFLPSDPVDAEEEAKETEQDEEEDGPPKKKQKRDKSKKIHSPNLGFMQGHLFQVLRPMVSTHTNVRDALARARVGDMAAFEKVLALTEQAIKTGLKEYEQNPEKFEKKEDESLTGSKATIAEYGRPWWVCQPHIRPLPEEARETGALTAKGTVTTSKKKVENEKTQSAETQTPTSEGTGTPANGTSANGTPANGTPANGTPANGVGPENLTPDPLVSG</sequence>
<dbReference type="OrthoDB" id="272303at2759"/>
<evidence type="ECO:0000256" key="13">
    <source>
        <dbReference type="ARBA" id="ARBA00047652"/>
    </source>
</evidence>
<reference evidence="20" key="1">
    <citation type="submission" date="2022-11" db="EMBL/GenBank/DDBJ databases">
        <authorList>
            <person name="Petersen C."/>
        </authorList>
    </citation>
    <scope>NUCLEOTIDE SEQUENCE</scope>
    <source>
        <strain evidence="20">IBT 23319</strain>
    </source>
</reference>
<dbReference type="CDD" id="cd02801">
    <property type="entry name" value="DUS_like_FMN"/>
    <property type="match status" value="1"/>
</dbReference>
<feature type="compositionally biased region" description="Basic residues" evidence="18">
    <location>
        <begin position="399"/>
        <end position="411"/>
    </location>
</feature>
<evidence type="ECO:0000256" key="6">
    <source>
        <dbReference type="ARBA" id="ARBA00022857"/>
    </source>
</evidence>
<name>A0A9W9TUX0_PENCI</name>
<feature type="compositionally biased region" description="Acidic residues" evidence="18">
    <location>
        <begin position="379"/>
        <end position="395"/>
    </location>
</feature>
<evidence type="ECO:0000256" key="1">
    <source>
        <dbReference type="ARBA" id="ARBA00001917"/>
    </source>
</evidence>
<keyword evidence="4" id="KW-0507">mRNA processing</keyword>
<keyword evidence="6" id="KW-0521">NADP</keyword>
<dbReference type="GO" id="GO:0017150">
    <property type="term" value="F:tRNA dihydrouridine synthase activity"/>
    <property type="evidence" value="ECO:0007669"/>
    <property type="project" value="InterPro"/>
</dbReference>
<evidence type="ECO:0000256" key="3">
    <source>
        <dbReference type="ARBA" id="ARBA00022643"/>
    </source>
</evidence>
<evidence type="ECO:0000256" key="14">
    <source>
        <dbReference type="ARBA" id="ARBA00048342"/>
    </source>
</evidence>
<dbReference type="InterPro" id="IPR035587">
    <property type="entry name" value="DUS-like_FMN-bd"/>
</dbReference>
<keyword evidence="8" id="KW-0520">NAD</keyword>
<evidence type="ECO:0000256" key="8">
    <source>
        <dbReference type="ARBA" id="ARBA00023027"/>
    </source>
</evidence>
<feature type="region of interest" description="Disordered" evidence="18">
    <location>
        <begin position="371"/>
        <end position="414"/>
    </location>
</feature>
<reference evidence="20" key="2">
    <citation type="journal article" date="2023" name="IMA Fungus">
        <title>Comparative genomic study of the Penicillium genus elucidates a diverse pangenome and 15 lateral gene transfer events.</title>
        <authorList>
            <person name="Petersen C."/>
            <person name="Sorensen T."/>
            <person name="Nielsen M.R."/>
            <person name="Sondergaard T.E."/>
            <person name="Sorensen J.L."/>
            <person name="Fitzpatrick D.A."/>
            <person name="Frisvad J.C."/>
            <person name="Nielsen K.L."/>
        </authorList>
    </citation>
    <scope>NUCLEOTIDE SEQUENCE</scope>
    <source>
        <strain evidence="20">IBT 23319</strain>
    </source>
</reference>
<evidence type="ECO:0000259" key="19">
    <source>
        <dbReference type="Pfam" id="PF01207"/>
    </source>
</evidence>
<evidence type="ECO:0000313" key="20">
    <source>
        <dbReference type="EMBL" id="KAJ5241523.1"/>
    </source>
</evidence>
<comment type="catalytic activity">
    <reaction evidence="13">
        <text>5,6-dihydrouridine(16) in tRNA + NADP(+) = uridine(16) in tRNA + NADPH + H(+)</text>
        <dbReference type="Rhea" id="RHEA:53376"/>
        <dbReference type="Rhea" id="RHEA-COMP:13543"/>
        <dbReference type="Rhea" id="RHEA-COMP:13544"/>
        <dbReference type="ChEBI" id="CHEBI:15378"/>
        <dbReference type="ChEBI" id="CHEBI:57783"/>
        <dbReference type="ChEBI" id="CHEBI:58349"/>
        <dbReference type="ChEBI" id="CHEBI:65315"/>
        <dbReference type="ChEBI" id="CHEBI:74443"/>
        <dbReference type="EC" id="1.3.1.88"/>
    </reaction>
    <physiologicalReaction direction="right-to-left" evidence="13">
        <dbReference type="Rhea" id="RHEA:53378"/>
    </physiologicalReaction>
</comment>
<dbReference type="PROSITE" id="PS01136">
    <property type="entry name" value="UPF0034"/>
    <property type="match status" value="1"/>
</dbReference>
<dbReference type="InterPro" id="IPR018517">
    <property type="entry name" value="tRNA_hU_synthase_CS"/>
</dbReference>
<evidence type="ECO:0000256" key="16">
    <source>
        <dbReference type="ARBA" id="ARBA00049447"/>
    </source>
</evidence>
<comment type="catalytic activity">
    <reaction evidence="15">
        <text>5,6-dihydrouridine(16) in tRNA + NAD(+) = uridine(16) in tRNA + NADH + H(+)</text>
        <dbReference type="Rhea" id="RHEA:53380"/>
        <dbReference type="Rhea" id="RHEA-COMP:13543"/>
        <dbReference type="Rhea" id="RHEA-COMP:13544"/>
        <dbReference type="ChEBI" id="CHEBI:15378"/>
        <dbReference type="ChEBI" id="CHEBI:57540"/>
        <dbReference type="ChEBI" id="CHEBI:57945"/>
        <dbReference type="ChEBI" id="CHEBI:65315"/>
        <dbReference type="ChEBI" id="CHEBI:74443"/>
        <dbReference type="EC" id="1.3.1.88"/>
    </reaction>
    <physiologicalReaction direction="right-to-left" evidence="15">
        <dbReference type="Rhea" id="RHEA:53382"/>
    </physiologicalReaction>
</comment>
<feature type="region of interest" description="Disordered" evidence="18">
    <location>
        <begin position="510"/>
        <end position="589"/>
    </location>
</feature>
<dbReference type="GO" id="GO:0050660">
    <property type="term" value="F:flavin adenine dinucleotide binding"/>
    <property type="evidence" value="ECO:0007669"/>
    <property type="project" value="InterPro"/>
</dbReference>
<comment type="catalytic activity">
    <reaction evidence="12">
        <text>5,6-dihydrouridine(17) in tRNA + NAD(+) = uridine(17) in tRNA + NADH + H(+)</text>
        <dbReference type="Rhea" id="RHEA:53372"/>
        <dbReference type="Rhea" id="RHEA-COMP:13541"/>
        <dbReference type="Rhea" id="RHEA-COMP:13542"/>
        <dbReference type="ChEBI" id="CHEBI:15378"/>
        <dbReference type="ChEBI" id="CHEBI:57540"/>
        <dbReference type="ChEBI" id="CHEBI:57945"/>
        <dbReference type="ChEBI" id="CHEBI:65315"/>
        <dbReference type="ChEBI" id="CHEBI:74443"/>
        <dbReference type="EC" id="1.3.1.88"/>
    </reaction>
    <physiologicalReaction direction="right-to-left" evidence="12">
        <dbReference type="Rhea" id="RHEA:53374"/>
    </physiologicalReaction>
</comment>
<proteinExistence type="inferred from homology"/>
<keyword evidence="3" id="KW-0288">FMN</keyword>
<comment type="catalytic activity">
    <reaction evidence="14">
        <text>a 5,6-dihydrouridine in mRNA + NAD(+) = a uridine in mRNA + NADH + H(+)</text>
        <dbReference type="Rhea" id="RHEA:69851"/>
        <dbReference type="Rhea" id="RHEA-COMP:14658"/>
        <dbReference type="Rhea" id="RHEA-COMP:17789"/>
        <dbReference type="ChEBI" id="CHEBI:15378"/>
        <dbReference type="ChEBI" id="CHEBI:57540"/>
        <dbReference type="ChEBI" id="CHEBI:57945"/>
        <dbReference type="ChEBI" id="CHEBI:65315"/>
        <dbReference type="ChEBI" id="CHEBI:74443"/>
    </reaction>
    <physiologicalReaction direction="right-to-left" evidence="14">
        <dbReference type="Rhea" id="RHEA:69853"/>
    </physiologicalReaction>
</comment>
<dbReference type="Proteomes" id="UP001147733">
    <property type="component" value="Unassembled WGS sequence"/>
</dbReference>
<feature type="region of interest" description="Disordered" evidence="18">
    <location>
        <begin position="311"/>
        <end position="334"/>
    </location>
</feature>
<dbReference type="GO" id="GO:0006397">
    <property type="term" value="P:mRNA processing"/>
    <property type="evidence" value="ECO:0007669"/>
    <property type="project" value="UniProtKB-KW"/>
</dbReference>
<evidence type="ECO:0000256" key="4">
    <source>
        <dbReference type="ARBA" id="ARBA00022664"/>
    </source>
</evidence>
<dbReference type="Gene3D" id="3.20.20.70">
    <property type="entry name" value="Aldolase class I"/>
    <property type="match status" value="1"/>
</dbReference>
<dbReference type="GeneID" id="81381201"/>
<evidence type="ECO:0000256" key="18">
    <source>
        <dbReference type="SAM" id="MobiDB-lite"/>
    </source>
</evidence>
<comment type="function">
    <text evidence="11">Catalyzes the synthesis of dihydrouridine, a modified base found in the D-loop of most tRNAs. Specifically modifies U47 in cytoplasmic tRNAs. Catalyzes the synthesis of dihydrouridine in some mRNAs, thereby affecting their translation.</text>
</comment>
<dbReference type="EMBL" id="JAPQKT010000002">
    <property type="protein sequence ID" value="KAJ5241523.1"/>
    <property type="molecule type" value="Genomic_DNA"/>
</dbReference>
<dbReference type="AlphaFoldDB" id="A0A9W9TUX0"/>
<dbReference type="PANTHER" id="PTHR11082">
    <property type="entry name" value="TRNA-DIHYDROURIDINE SYNTHASE"/>
    <property type="match status" value="1"/>
</dbReference>
<comment type="cofactor">
    <cofactor evidence="1">
        <name>FMN</name>
        <dbReference type="ChEBI" id="CHEBI:58210"/>
    </cofactor>
</comment>
<organism evidence="20 21">
    <name type="scientific">Penicillium citrinum</name>
    <dbReference type="NCBI Taxonomy" id="5077"/>
    <lineage>
        <taxon>Eukaryota</taxon>
        <taxon>Fungi</taxon>
        <taxon>Dikarya</taxon>
        <taxon>Ascomycota</taxon>
        <taxon>Pezizomycotina</taxon>
        <taxon>Eurotiomycetes</taxon>
        <taxon>Eurotiomycetidae</taxon>
        <taxon>Eurotiales</taxon>
        <taxon>Aspergillaceae</taxon>
        <taxon>Penicillium</taxon>
    </lineage>
</organism>
<keyword evidence="21" id="KW-1185">Reference proteome</keyword>
<dbReference type="InterPro" id="IPR013785">
    <property type="entry name" value="Aldolase_TIM"/>
</dbReference>
<comment type="similarity">
    <text evidence="9">Belongs to the Dus family. Dus1 subfamily.</text>
</comment>
<dbReference type="PANTHER" id="PTHR11082:SF5">
    <property type="entry name" value="TRNA-DIHYDROURIDINE(16_17) SYNTHASE [NAD(P)(+)]-LIKE"/>
    <property type="match status" value="1"/>
</dbReference>
<comment type="caution">
    <text evidence="20">The sequence shown here is derived from an EMBL/GenBank/DDBJ whole genome shotgun (WGS) entry which is preliminary data.</text>
</comment>